<gene>
    <name evidence="1" type="ORF">Enr10x_55760</name>
</gene>
<dbReference type="EMBL" id="CP037421">
    <property type="protein sequence ID" value="QDT30216.1"/>
    <property type="molecule type" value="Genomic_DNA"/>
</dbReference>
<proteinExistence type="predicted"/>
<evidence type="ECO:0000313" key="2">
    <source>
        <dbReference type="Proteomes" id="UP000315647"/>
    </source>
</evidence>
<reference evidence="1 2" key="1">
    <citation type="submission" date="2019-03" db="EMBL/GenBank/DDBJ databases">
        <title>Deep-cultivation of Planctomycetes and their phenomic and genomic characterization uncovers novel biology.</title>
        <authorList>
            <person name="Wiegand S."/>
            <person name="Jogler M."/>
            <person name="Boedeker C."/>
            <person name="Pinto D."/>
            <person name="Vollmers J."/>
            <person name="Rivas-Marin E."/>
            <person name="Kohn T."/>
            <person name="Peeters S.H."/>
            <person name="Heuer A."/>
            <person name="Rast P."/>
            <person name="Oberbeckmann S."/>
            <person name="Bunk B."/>
            <person name="Jeske O."/>
            <person name="Meyerdierks A."/>
            <person name="Storesund J.E."/>
            <person name="Kallscheuer N."/>
            <person name="Luecker S."/>
            <person name="Lage O.M."/>
            <person name="Pohl T."/>
            <person name="Merkel B.J."/>
            <person name="Hornburger P."/>
            <person name="Mueller R.-W."/>
            <person name="Bruemmer F."/>
            <person name="Labrenz M."/>
            <person name="Spormann A.M."/>
            <person name="Op den Camp H."/>
            <person name="Overmann J."/>
            <person name="Amann R."/>
            <person name="Jetten M.S.M."/>
            <person name="Mascher T."/>
            <person name="Medema M.H."/>
            <person name="Devos D.P."/>
            <person name="Kaster A.-K."/>
            <person name="Ovreas L."/>
            <person name="Rohde M."/>
            <person name="Galperin M.Y."/>
            <person name="Jogler C."/>
        </authorList>
    </citation>
    <scope>NUCLEOTIDE SEQUENCE [LARGE SCALE GENOMIC DNA]</scope>
    <source>
        <strain evidence="1 2">Enr10</strain>
    </source>
</reference>
<keyword evidence="2" id="KW-1185">Reference proteome</keyword>
<organism evidence="1 2">
    <name type="scientific">Gimesia panareensis</name>
    <dbReference type="NCBI Taxonomy" id="2527978"/>
    <lineage>
        <taxon>Bacteria</taxon>
        <taxon>Pseudomonadati</taxon>
        <taxon>Planctomycetota</taxon>
        <taxon>Planctomycetia</taxon>
        <taxon>Planctomycetales</taxon>
        <taxon>Planctomycetaceae</taxon>
        <taxon>Gimesia</taxon>
    </lineage>
</organism>
<dbReference type="AlphaFoldDB" id="A0A517QEZ4"/>
<name>A0A517QEZ4_9PLAN</name>
<protein>
    <submittedName>
        <fullName evidence="1">Uncharacterized protein</fullName>
    </submittedName>
</protein>
<sequence>MDLTEDANGQNPCNTKKAFYNNHGRIEVCLTNFYEDKIEVHVETDRRQGSAEVSKDINGKFPIVIVEINQRYKTLDPEEFKQALITQREGHFADTDKVLRKSVKPKVWKHISEILDIASKNHEETDRFSAASKITELVFLNFIGETSIGTRNGRMPTVDVIDRVAPSNQRTIDSWVQDFEDRKVNIVWDGKVYSRPLNRWIFFCVVSSLLKDKEFREFLITFREAIREAISSGNLFEKIPGLWSNDKLYKQGELAGRILKDSIRNATKGFDDILIGAYKDFLNGKYNERTTWSEIELSIQKSILKSMEEE</sequence>
<evidence type="ECO:0000313" key="1">
    <source>
        <dbReference type="EMBL" id="QDT30216.1"/>
    </source>
</evidence>
<accession>A0A517QEZ4</accession>
<dbReference type="Proteomes" id="UP000315647">
    <property type="component" value="Chromosome"/>
</dbReference>